<gene>
    <name evidence="1" type="ORF">ACFQ1E_17320</name>
</gene>
<comment type="caution">
    <text evidence="1">The sequence shown here is derived from an EMBL/GenBank/DDBJ whole genome shotgun (WGS) entry which is preliminary data.</text>
</comment>
<protein>
    <recommendedName>
        <fullName evidence="3">DUF1508 domain-containing protein</fullName>
    </recommendedName>
</protein>
<dbReference type="Proteomes" id="UP001596977">
    <property type="component" value="Unassembled WGS sequence"/>
</dbReference>
<name>A0ABW3HBD9_9SPHN</name>
<accession>A0ABW3HBD9</accession>
<dbReference type="RefSeq" id="WP_264945938.1">
    <property type="nucleotide sequence ID" value="NZ_JAPDRA010000010.1"/>
</dbReference>
<keyword evidence="2" id="KW-1185">Reference proteome</keyword>
<evidence type="ECO:0000313" key="1">
    <source>
        <dbReference type="EMBL" id="MFD0948107.1"/>
    </source>
</evidence>
<evidence type="ECO:0000313" key="2">
    <source>
        <dbReference type="Proteomes" id="UP001596977"/>
    </source>
</evidence>
<proteinExistence type="predicted"/>
<organism evidence="1 2">
    <name type="scientific">Sphingomonas canadensis</name>
    <dbReference type="NCBI Taxonomy" id="1219257"/>
    <lineage>
        <taxon>Bacteria</taxon>
        <taxon>Pseudomonadati</taxon>
        <taxon>Pseudomonadota</taxon>
        <taxon>Alphaproteobacteria</taxon>
        <taxon>Sphingomonadales</taxon>
        <taxon>Sphingomonadaceae</taxon>
        <taxon>Sphingomonas</taxon>
    </lineage>
</organism>
<sequence length="96" mass="10847">MLIVIALLSVLQTAPATLNKKVEVEGHTYRVYVRNGEVKVFNKSMFVAIGKGRTVDRRREMREAVRIATGCELVDEFWREHILAGELDCSAVPTSR</sequence>
<evidence type="ECO:0008006" key="3">
    <source>
        <dbReference type="Google" id="ProtNLM"/>
    </source>
</evidence>
<dbReference type="EMBL" id="JBHTJG010000010">
    <property type="protein sequence ID" value="MFD0948107.1"/>
    <property type="molecule type" value="Genomic_DNA"/>
</dbReference>
<reference evidence="2" key="1">
    <citation type="journal article" date="2019" name="Int. J. Syst. Evol. Microbiol.">
        <title>The Global Catalogue of Microorganisms (GCM) 10K type strain sequencing project: providing services to taxonomists for standard genome sequencing and annotation.</title>
        <authorList>
            <consortium name="The Broad Institute Genomics Platform"/>
            <consortium name="The Broad Institute Genome Sequencing Center for Infectious Disease"/>
            <person name="Wu L."/>
            <person name="Ma J."/>
        </authorList>
    </citation>
    <scope>NUCLEOTIDE SEQUENCE [LARGE SCALE GENOMIC DNA]</scope>
    <source>
        <strain evidence="2">CCUG 62982</strain>
    </source>
</reference>